<evidence type="ECO:0000313" key="3">
    <source>
        <dbReference type="Proteomes" id="UP001205965"/>
    </source>
</evidence>
<sequence length="551" mass="59842">MKVVVVGATGNAGTATLRALHQTPEVTEIVGIARRLPEQDVEPYRDCEWHSVDIAAASTAEDAVAELTEIFREADAVIHLAWLIQPNDQRELLRRVNVEGTRRVTEAVAGAGVPHLVVACSVGSYSPDEARATDEDPPLRDESFPAEGIDSSHYSVDKAAQEKVLDDFVAAHPEIVVTRLRPGLTFQADAASEIQRYFLGDAMPVQLLKAGRLPALTVPKGLLLQAVHADDVGRAYAAAVLKRLPGAFNVCADDILGPQELADIVDHGRVMLVPAGVIRPALAAAHKAGLVPADAGWLDMGMQVPLMDNTRAKEELGWQPQVTAADALRELLDAMIEGHGHPSPPMVPRKKDDRIVSAIHEPAGVGAHAGGGAAPEGGSEELPEDLTKDLISLYLSDHLTGATAGTNRIERMAADFVDTPVYADLAGLAEGIRANREFLRNLIDDLGFARRPYRQAAAWAAERVGRLKLNGRVIERSPMTMLLETELMRSGVQGQVGLWETLHEHAGELGLDREVFSRLIEDTHRMLETLEKVHAYARSRALRDDRETFWD</sequence>
<accession>A0ABT2FUF8</accession>
<dbReference type="PANTHER" id="PTHR43245">
    <property type="entry name" value="BIFUNCTIONAL POLYMYXIN RESISTANCE PROTEIN ARNA"/>
    <property type="match status" value="1"/>
</dbReference>
<protein>
    <submittedName>
        <fullName evidence="2">NAD-dependent epimerase/dehydratase family protein</fullName>
    </submittedName>
</protein>
<evidence type="ECO:0000313" key="2">
    <source>
        <dbReference type="EMBL" id="MCS5478866.1"/>
    </source>
</evidence>
<comment type="caution">
    <text evidence="2">The sequence shown here is derived from an EMBL/GenBank/DDBJ whole genome shotgun (WGS) entry which is preliminary data.</text>
</comment>
<dbReference type="Pfam" id="PF01370">
    <property type="entry name" value="Epimerase"/>
    <property type="match status" value="1"/>
</dbReference>
<feature type="domain" description="NAD-dependent epimerase/dehydratase" evidence="1">
    <location>
        <begin position="3"/>
        <end position="250"/>
    </location>
</feature>
<dbReference type="EMBL" id="JANWTC010000002">
    <property type="protein sequence ID" value="MCS5478866.1"/>
    <property type="molecule type" value="Genomic_DNA"/>
</dbReference>
<gene>
    <name evidence="2" type="ORF">NYP18_04260</name>
</gene>
<keyword evidence="3" id="KW-1185">Reference proteome</keyword>
<dbReference type="SUPFAM" id="SSF51735">
    <property type="entry name" value="NAD(P)-binding Rossmann-fold domains"/>
    <property type="match status" value="1"/>
</dbReference>
<dbReference type="InterPro" id="IPR036291">
    <property type="entry name" value="NAD(P)-bd_dom_sf"/>
</dbReference>
<organism evidence="2 3">
    <name type="scientific">Corynebacterium lemuris</name>
    <dbReference type="NCBI Taxonomy" id="1859292"/>
    <lineage>
        <taxon>Bacteria</taxon>
        <taxon>Bacillati</taxon>
        <taxon>Actinomycetota</taxon>
        <taxon>Actinomycetes</taxon>
        <taxon>Mycobacteriales</taxon>
        <taxon>Corynebacteriaceae</taxon>
        <taxon>Corynebacterium</taxon>
    </lineage>
</organism>
<dbReference type="InterPro" id="IPR001509">
    <property type="entry name" value="Epimerase_deHydtase"/>
</dbReference>
<proteinExistence type="predicted"/>
<dbReference type="InterPro" id="IPR050177">
    <property type="entry name" value="Lipid_A_modif_metabolic_enz"/>
</dbReference>
<name>A0ABT2FUF8_9CORY</name>
<dbReference type="Proteomes" id="UP001205965">
    <property type="component" value="Unassembled WGS sequence"/>
</dbReference>
<dbReference type="Gene3D" id="3.40.50.720">
    <property type="entry name" value="NAD(P)-binding Rossmann-like Domain"/>
    <property type="match status" value="1"/>
</dbReference>
<reference evidence="2 3" key="1">
    <citation type="submission" date="2022-08" db="EMBL/GenBank/DDBJ databases">
        <title>YIM 101645 draft genome.</title>
        <authorList>
            <person name="Chen X."/>
        </authorList>
    </citation>
    <scope>NUCLEOTIDE SEQUENCE [LARGE SCALE GENOMIC DNA]</scope>
    <source>
        <strain evidence="2 3">YIM 101645</strain>
    </source>
</reference>
<evidence type="ECO:0000259" key="1">
    <source>
        <dbReference type="Pfam" id="PF01370"/>
    </source>
</evidence>
<dbReference type="RefSeq" id="WP_259426939.1">
    <property type="nucleotide sequence ID" value="NZ_JANWTC010000002.1"/>
</dbReference>